<evidence type="ECO:0000313" key="1">
    <source>
        <dbReference type="EMBL" id="OKH26104.1"/>
    </source>
</evidence>
<dbReference type="STRING" id="1921803.NIES593_03230"/>
<reference evidence="1 2" key="1">
    <citation type="submission" date="2016-11" db="EMBL/GenBank/DDBJ databases">
        <title>Draft Genome Sequences of Nine Cyanobacterial Strains from Diverse Habitats.</title>
        <authorList>
            <person name="Zhu T."/>
            <person name="Hou S."/>
            <person name="Lu X."/>
            <person name="Hess W.R."/>
        </authorList>
    </citation>
    <scope>NUCLEOTIDE SEQUENCE [LARGE SCALE GENOMIC DNA]</scope>
    <source>
        <strain evidence="1 2">NIES-593</strain>
    </source>
</reference>
<proteinExistence type="predicted"/>
<keyword evidence="2" id="KW-1185">Reference proteome</keyword>
<organism evidence="1 2">
    <name type="scientific">Hydrococcus rivularis NIES-593</name>
    <dbReference type="NCBI Taxonomy" id="1921803"/>
    <lineage>
        <taxon>Bacteria</taxon>
        <taxon>Bacillati</taxon>
        <taxon>Cyanobacteriota</taxon>
        <taxon>Cyanophyceae</taxon>
        <taxon>Pleurocapsales</taxon>
        <taxon>Hydrococcaceae</taxon>
        <taxon>Hydrococcus</taxon>
    </lineage>
</organism>
<comment type="caution">
    <text evidence="1">The sequence shown here is derived from an EMBL/GenBank/DDBJ whole genome shotgun (WGS) entry which is preliminary data.</text>
</comment>
<dbReference type="Proteomes" id="UP000186868">
    <property type="component" value="Unassembled WGS sequence"/>
</dbReference>
<gene>
    <name evidence="1" type="ORF">NIES593_03230</name>
</gene>
<accession>A0A1U7HRE5</accession>
<protein>
    <submittedName>
        <fullName evidence="1">Uncharacterized protein</fullName>
    </submittedName>
</protein>
<sequence>MKMEAKLPQLLKNFSLENDNPTSLDELINALYWYADTQAQLAKKRKQIELVMQWEYRVRALDKACQTLDEINPDDLEFLIY</sequence>
<name>A0A1U7HRE5_9CYAN</name>
<dbReference type="AlphaFoldDB" id="A0A1U7HRE5"/>
<evidence type="ECO:0000313" key="2">
    <source>
        <dbReference type="Proteomes" id="UP000186868"/>
    </source>
</evidence>
<dbReference type="EMBL" id="MRCB01000002">
    <property type="protein sequence ID" value="OKH26104.1"/>
    <property type="molecule type" value="Genomic_DNA"/>
</dbReference>